<dbReference type="AlphaFoldDB" id="A0A366D792"/>
<dbReference type="InterPro" id="IPR024406">
    <property type="entry name" value="TAC-10"/>
</dbReference>
<keyword evidence="2" id="KW-1185">Reference proteome</keyword>
<accession>A0A366D792</accession>
<sequence length="108" mass="11645">MAQVIALGVGTEAFEFKVTNGEYNKFVDRMASGKSVQSAFNLLTATVDIKQRATLKDLLVDEENQPQAKLVMDLVGELTEAFTSDLPEVVKLQTSNSNSADAMATSNS</sequence>
<dbReference type="Pfam" id="PF10963">
    <property type="entry name" value="Phage_TAC_10"/>
    <property type="match status" value="1"/>
</dbReference>
<dbReference type="EMBL" id="QNRF01000001">
    <property type="protein sequence ID" value="RBO85910.1"/>
    <property type="molecule type" value="Genomic_DNA"/>
</dbReference>
<dbReference type="RefSeq" id="WP_113872812.1">
    <property type="nucleotide sequence ID" value="NZ_QNRF01000001.1"/>
</dbReference>
<comment type="caution">
    <text evidence="1">The sequence shown here is derived from an EMBL/GenBank/DDBJ whole genome shotgun (WGS) entry which is preliminary data.</text>
</comment>
<reference evidence="1 2" key="1">
    <citation type="submission" date="2018-06" db="EMBL/GenBank/DDBJ databases">
        <title>Genomic Encyclopedia of Type Strains, Phase III (KMG-III): the genomes of soil and plant-associated and newly described type strains.</title>
        <authorList>
            <person name="Whitman W."/>
        </authorList>
    </citation>
    <scope>NUCLEOTIDE SEQUENCE [LARGE SCALE GENOMIC DNA]</scope>
    <source>
        <strain evidence="1 2">CECT 7732</strain>
    </source>
</reference>
<evidence type="ECO:0000313" key="2">
    <source>
        <dbReference type="Proteomes" id="UP000252086"/>
    </source>
</evidence>
<evidence type="ECO:0000313" key="1">
    <source>
        <dbReference type="EMBL" id="RBO85910.1"/>
    </source>
</evidence>
<dbReference type="OrthoDB" id="6106752at2"/>
<proteinExistence type="predicted"/>
<protein>
    <submittedName>
        <fullName evidence="1">Tail assembly chaperone</fullName>
    </submittedName>
</protein>
<gene>
    <name evidence="1" type="ORF">DFP76_101185</name>
</gene>
<organism evidence="1 2">
    <name type="scientific">Marinomonas aquiplantarum</name>
    <dbReference type="NCBI Taxonomy" id="491951"/>
    <lineage>
        <taxon>Bacteria</taxon>
        <taxon>Pseudomonadati</taxon>
        <taxon>Pseudomonadota</taxon>
        <taxon>Gammaproteobacteria</taxon>
        <taxon>Oceanospirillales</taxon>
        <taxon>Oceanospirillaceae</taxon>
        <taxon>Marinomonas</taxon>
    </lineage>
</organism>
<dbReference type="Proteomes" id="UP000252086">
    <property type="component" value="Unassembled WGS sequence"/>
</dbReference>
<name>A0A366D792_9GAMM</name>